<organism evidence="8 9">
    <name type="scientific">Ramlibacter alkalitolerans</name>
    <dbReference type="NCBI Taxonomy" id="2039631"/>
    <lineage>
        <taxon>Bacteria</taxon>
        <taxon>Pseudomonadati</taxon>
        <taxon>Pseudomonadota</taxon>
        <taxon>Betaproteobacteria</taxon>
        <taxon>Burkholderiales</taxon>
        <taxon>Comamonadaceae</taxon>
        <taxon>Ramlibacter</taxon>
    </lineage>
</organism>
<evidence type="ECO:0000256" key="3">
    <source>
        <dbReference type="ARBA" id="ARBA00022475"/>
    </source>
</evidence>
<dbReference type="GO" id="GO:0005524">
    <property type="term" value="F:ATP binding"/>
    <property type="evidence" value="ECO:0007669"/>
    <property type="project" value="UniProtKB-KW"/>
</dbReference>
<name>A0ABS1JSR3_9BURK</name>
<dbReference type="SMART" id="SM00382">
    <property type="entry name" value="AAA"/>
    <property type="match status" value="1"/>
</dbReference>
<evidence type="ECO:0000313" key="9">
    <source>
        <dbReference type="Proteomes" id="UP000622707"/>
    </source>
</evidence>
<protein>
    <submittedName>
        <fullName evidence="8">ABC transporter ATP-binding protein</fullName>
    </submittedName>
</protein>
<evidence type="ECO:0000256" key="5">
    <source>
        <dbReference type="ARBA" id="ARBA00022840"/>
    </source>
</evidence>
<comment type="caution">
    <text evidence="8">The sequence shown here is derived from an EMBL/GenBank/DDBJ whole genome shotgun (WGS) entry which is preliminary data.</text>
</comment>
<feature type="domain" description="ABC transporter" evidence="7">
    <location>
        <begin position="6"/>
        <end position="238"/>
    </location>
</feature>
<dbReference type="CDD" id="cd03224">
    <property type="entry name" value="ABC_TM1139_LivF_branched"/>
    <property type="match status" value="1"/>
</dbReference>
<evidence type="ECO:0000256" key="2">
    <source>
        <dbReference type="ARBA" id="ARBA00022448"/>
    </source>
</evidence>
<keyword evidence="3" id="KW-1003">Cell membrane</keyword>
<dbReference type="PANTHER" id="PTHR43820">
    <property type="entry name" value="HIGH-AFFINITY BRANCHED-CHAIN AMINO ACID TRANSPORT ATP-BINDING PROTEIN LIVF"/>
    <property type="match status" value="1"/>
</dbReference>
<accession>A0ABS1JSR3</accession>
<gene>
    <name evidence="8" type="ORF">JI746_19405</name>
</gene>
<evidence type="ECO:0000256" key="6">
    <source>
        <dbReference type="ARBA" id="ARBA00022970"/>
    </source>
</evidence>
<keyword evidence="9" id="KW-1185">Reference proteome</keyword>
<evidence type="ECO:0000256" key="4">
    <source>
        <dbReference type="ARBA" id="ARBA00022741"/>
    </source>
</evidence>
<evidence type="ECO:0000313" key="8">
    <source>
        <dbReference type="EMBL" id="MBL0427289.1"/>
    </source>
</evidence>
<dbReference type="InterPro" id="IPR003593">
    <property type="entry name" value="AAA+_ATPase"/>
</dbReference>
<dbReference type="Proteomes" id="UP000622707">
    <property type="component" value="Unassembled WGS sequence"/>
</dbReference>
<dbReference type="InterPro" id="IPR027417">
    <property type="entry name" value="P-loop_NTPase"/>
</dbReference>
<comment type="similarity">
    <text evidence="1">Belongs to the ABC transporter superfamily.</text>
</comment>
<reference evidence="8 9" key="1">
    <citation type="journal article" date="2017" name="Int. J. Syst. Evol. Microbiol.">
        <title>Ramlibacter alkalitolerans sp. nov., alkali-tolerant bacterium isolated from soil of ginseng.</title>
        <authorList>
            <person name="Lee D.H."/>
            <person name="Cha C.J."/>
        </authorList>
    </citation>
    <scope>NUCLEOTIDE SEQUENCE [LARGE SCALE GENOMIC DNA]</scope>
    <source>
        <strain evidence="8 9">KACC 19305</strain>
    </source>
</reference>
<evidence type="ECO:0000256" key="1">
    <source>
        <dbReference type="ARBA" id="ARBA00005417"/>
    </source>
</evidence>
<proteinExistence type="inferred from homology"/>
<keyword evidence="4" id="KW-0547">Nucleotide-binding</keyword>
<dbReference type="EMBL" id="JAEQND010000011">
    <property type="protein sequence ID" value="MBL0427289.1"/>
    <property type="molecule type" value="Genomic_DNA"/>
</dbReference>
<dbReference type="InterPro" id="IPR003439">
    <property type="entry name" value="ABC_transporter-like_ATP-bd"/>
</dbReference>
<dbReference type="InterPro" id="IPR017871">
    <property type="entry name" value="ABC_transporter-like_CS"/>
</dbReference>
<dbReference type="PANTHER" id="PTHR43820:SF2">
    <property type="entry name" value="ABC TRANSPORTER ATP-BINDING PROTEIN"/>
    <property type="match status" value="1"/>
</dbReference>
<keyword evidence="6" id="KW-0029">Amino-acid transport</keyword>
<keyword evidence="5 8" id="KW-0067">ATP-binding</keyword>
<dbReference type="SUPFAM" id="SSF52540">
    <property type="entry name" value="P-loop containing nucleoside triphosphate hydrolases"/>
    <property type="match status" value="1"/>
</dbReference>
<dbReference type="PROSITE" id="PS00211">
    <property type="entry name" value="ABC_TRANSPORTER_1"/>
    <property type="match status" value="1"/>
</dbReference>
<keyword evidence="3" id="KW-0472">Membrane</keyword>
<dbReference type="RefSeq" id="WP_201691921.1">
    <property type="nucleotide sequence ID" value="NZ_JAEQND010000011.1"/>
</dbReference>
<dbReference type="Pfam" id="PF00005">
    <property type="entry name" value="ABC_tran"/>
    <property type="match status" value="1"/>
</dbReference>
<dbReference type="Gene3D" id="3.40.50.300">
    <property type="entry name" value="P-loop containing nucleotide triphosphate hydrolases"/>
    <property type="match status" value="1"/>
</dbReference>
<dbReference type="InterPro" id="IPR052156">
    <property type="entry name" value="BCAA_Transport_ATP-bd_LivF"/>
</dbReference>
<dbReference type="PROSITE" id="PS50893">
    <property type="entry name" value="ABC_TRANSPORTER_2"/>
    <property type="match status" value="1"/>
</dbReference>
<keyword evidence="2" id="KW-0813">Transport</keyword>
<sequence>MATSLLSVDRINAFYGDSHVLHDVSLEVSSGRLLALLGRNGAGKSTCMHAVVGFLPPRSGHIRIGERELQGAAPEAICRHGVGFVPQGRRIFPTLTVYENLEVAARRSAPAAGAKRWSRQDVQAIFPRLKEREKQVAGSLSGGEQQMLAVGRALMTNPRVLLLDEPSEGLAPMIVRELGNVLAELKKEISILLVEQNLGLAMKLADDVVLLNTGRVVFAGTREEFEQRQPELQRHLGVH</sequence>
<evidence type="ECO:0000259" key="7">
    <source>
        <dbReference type="PROSITE" id="PS50893"/>
    </source>
</evidence>